<name>A0ABQ7W066_SOLTU</name>
<dbReference type="Proteomes" id="UP000826656">
    <property type="component" value="Unassembled WGS sequence"/>
</dbReference>
<sequence length="125" mass="14143">MTMSKNADVTRTGFSEYQDHSNTSSITNHKTPKNQAVSKKSNFLPLLITLLPTPMMRAPLSRWDLVRCSHPPMHSLRGKKITPQTPPSPHYPMTPFRLIPSPFAHSHHCQHTPPANPSLHLHHPH</sequence>
<organism evidence="2 3">
    <name type="scientific">Solanum tuberosum</name>
    <name type="common">Potato</name>
    <dbReference type="NCBI Taxonomy" id="4113"/>
    <lineage>
        <taxon>Eukaryota</taxon>
        <taxon>Viridiplantae</taxon>
        <taxon>Streptophyta</taxon>
        <taxon>Embryophyta</taxon>
        <taxon>Tracheophyta</taxon>
        <taxon>Spermatophyta</taxon>
        <taxon>Magnoliopsida</taxon>
        <taxon>eudicotyledons</taxon>
        <taxon>Gunneridae</taxon>
        <taxon>Pentapetalae</taxon>
        <taxon>asterids</taxon>
        <taxon>lamiids</taxon>
        <taxon>Solanales</taxon>
        <taxon>Solanaceae</taxon>
        <taxon>Solanoideae</taxon>
        <taxon>Solaneae</taxon>
        <taxon>Solanum</taxon>
    </lineage>
</organism>
<feature type="region of interest" description="Disordered" evidence="1">
    <location>
        <begin position="73"/>
        <end position="92"/>
    </location>
</feature>
<proteinExistence type="predicted"/>
<comment type="caution">
    <text evidence="2">The sequence shown here is derived from an EMBL/GenBank/DDBJ whole genome shotgun (WGS) entry which is preliminary data.</text>
</comment>
<keyword evidence="3" id="KW-1185">Reference proteome</keyword>
<accession>A0ABQ7W066</accession>
<dbReference type="EMBL" id="JAIVGD010000005">
    <property type="protein sequence ID" value="KAH0774147.1"/>
    <property type="molecule type" value="Genomic_DNA"/>
</dbReference>
<feature type="region of interest" description="Disordered" evidence="1">
    <location>
        <begin position="105"/>
        <end position="125"/>
    </location>
</feature>
<protein>
    <submittedName>
        <fullName evidence="2">Uncharacterized protein</fullName>
    </submittedName>
</protein>
<evidence type="ECO:0000256" key="1">
    <source>
        <dbReference type="SAM" id="MobiDB-lite"/>
    </source>
</evidence>
<reference evidence="2 3" key="1">
    <citation type="journal article" date="2021" name="bioRxiv">
        <title>Chromosome-scale and haplotype-resolved genome assembly of a tetraploid potato cultivar.</title>
        <authorList>
            <person name="Sun H."/>
            <person name="Jiao W.-B."/>
            <person name="Krause K."/>
            <person name="Campoy J.A."/>
            <person name="Goel M."/>
            <person name="Folz-Donahue K."/>
            <person name="Kukat C."/>
            <person name="Huettel B."/>
            <person name="Schneeberger K."/>
        </authorList>
    </citation>
    <scope>NUCLEOTIDE SEQUENCE [LARGE SCALE GENOMIC DNA]</scope>
    <source>
        <strain evidence="2">SolTubOtavaFocal</strain>
        <tissue evidence="2">Leaves</tissue>
    </source>
</reference>
<evidence type="ECO:0000313" key="3">
    <source>
        <dbReference type="Proteomes" id="UP000826656"/>
    </source>
</evidence>
<gene>
    <name evidence="2" type="ORF">KY290_011284</name>
</gene>
<evidence type="ECO:0000313" key="2">
    <source>
        <dbReference type="EMBL" id="KAH0774147.1"/>
    </source>
</evidence>
<feature type="region of interest" description="Disordered" evidence="1">
    <location>
        <begin position="1"/>
        <end position="39"/>
    </location>
</feature>